<keyword evidence="3" id="KW-0812">Transmembrane</keyword>
<keyword evidence="4" id="KW-0732">Signal</keyword>
<keyword evidence="3" id="KW-1133">Transmembrane helix</keyword>
<dbReference type="InterPro" id="IPR051091">
    <property type="entry name" value="O-Glucosyltr/Glycosyltrsf_90"/>
</dbReference>
<comment type="caution">
    <text evidence="6">The sequence shown here is derived from an EMBL/GenBank/DDBJ whole genome shotgun (WGS) entry which is preliminary data.</text>
</comment>
<evidence type="ECO:0000256" key="1">
    <source>
        <dbReference type="ARBA" id="ARBA00010118"/>
    </source>
</evidence>
<dbReference type="GO" id="GO:0016740">
    <property type="term" value="F:transferase activity"/>
    <property type="evidence" value="ECO:0007669"/>
    <property type="project" value="UniProtKB-KW"/>
</dbReference>
<evidence type="ECO:0000313" key="7">
    <source>
        <dbReference type="Proteomes" id="UP000289340"/>
    </source>
</evidence>
<keyword evidence="7" id="KW-1185">Reference proteome</keyword>
<comment type="similarity">
    <text evidence="1">Belongs to the glycosyltransferase 90 family.</text>
</comment>
<feature type="transmembrane region" description="Helical" evidence="3">
    <location>
        <begin position="46"/>
        <end position="65"/>
    </location>
</feature>
<name>A0A445I444_GLYSO</name>
<dbReference type="EMBL" id="QZWG01000011">
    <property type="protein sequence ID" value="RZB80891.1"/>
    <property type="molecule type" value="Genomic_DNA"/>
</dbReference>
<feature type="chain" id="PRO_5019588155" evidence="4">
    <location>
        <begin position="30"/>
        <end position="613"/>
    </location>
</feature>
<feature type="domain" description="Glycosyl transferase CAP10" evidence="5">
    <location>
        <begin position="209"/>
        <end position="452"/>
    </location>
</feature>
<evidence type="ECO:0000256" key="3">
    <source>
        <dbReference type="SAM" id="Phobius"/>
    </source>
</evidence>
<dbReference type="PANTHER" id="PTHR12203:SF35">
    <property type="entry name" value="PROTEIN O-GLUCOSYLTRANSFERASE 1"/>
    <property type="match status" value="1"/>
</dbReference>
<dbReference type="PANTHER" id="PTHR12203">
    <property type="entry name" value="KDEL LYS-ASP-GLU-LEU CONTAINING - RELATED"/>
    <property type="match status" value="1"/>
</dbReference>
<evidence type="ECO:0000313" key="6">
    <source>
        <dbReference type="EMBL" id="RZB80891.1"/>
    </source>
</evidence>
<keyword evidence="2 6" id="KW-0808">Transferase</keyword>
<evidence type="ECO:0000256" key="2">
    <source>
        <dbReference type="ARBA" id="ARBA00022679"/>
    </source>
</evidence>
<proteinExistence type="inferred from homology"/>
<sequence>MCHSTPQPQCTKTTLFLLLLLHHSQFFSSSSNMGPSSTHTPRSPTYLIPCVIALALFSLTGLLLYKVDDVASRTGTVVGHNLEPTPWHVFPHKPFDEEESRQQRAYKILQCSYLTCRYAAEALGGARRRTGGGREECPKFFRAIHRDLAPWSESRISKAHVAAAQRYAAFRVVIVEGKVFVDWYYACVQSRAMFTLWGLLQLMRRYPGMVPDVDMMFDCMDKPSVNKTEHQAMPLPLFRYCTTKEHFDIPFPDWSFWGWSEINIRPWQEEFPDIKRGSRSVTWKNKLPWAYWKGNPDVASPIRTELINCNDSRKWGAEIMRQDWGEAARNGFKQSKLSDQCNHRYKIYAEGYAWSVSLKYILSCGSVALIISPQYEDFFSRGLIPNHNFWLVDPLNLCPSIKYAVEWGNQHPVEAEAIGKRGQDLMESLNMNRIYEYMFHLISDYSKLQDFKPTPPPTALEVCVESVLCFADEKQRMQFEIYERGHHLGTGLRARVVVDGVVGESIEVVAEGAGPGPGPGSLLELAVGVEVGPTVLSLGQEVIVRVVRQSTGVLVGGSERRDSDTPEQVGALAGVYVHWETQHCGPCCHASSSFFLSPSIMLAHCAMRSVHGD</sequence>
<organism evidence="6 7">
    <name type="scientific">Glycine soja</name>
    <name type="common">Wild soybean</name>
    <dbReference type="NCBI Taxonomy" id="3848"/>
    <lineage>
        <taxon>Eukaryota</taxon>
        <taxon>Viridiplantae</taxon>
        <taxon>Streptophyta</taxon>
        <taxon>Embryophyta</taxon>
        <taxon>Tracheophyta</taxon>
        <taxon>Spermatophyta</taxon>
        <taxon>Magnoliopsida</taxon>
        <taxon>eudicotyledons</taxon>
        <taxon>Gunneridae</taxon>
        <taxon>Pentapetalae</taxon>
        <taxon>rosids</taxon>
        <taxon>fabids</taxon>
        <taxon>Fabales</taxon>
        <taxon>Fabaceae</taxon>
        <taxon>Papilionoideae</taxon>
        <taxon>50 kb inversion clade</taxon>
        <taxon>NPAAA clade</taxon>
        <taxon>indigoferoid/millettioid clade</taxon>
        <taxon>Phaseoleae</taxon>
        <taxon>Glycine</taxon>
        <taxon>Glycine subgen. Soja</taxon>
    </lineage>
</organism>
<protein>
    <submittedName>
        <fullName evidence="6">O-glucosyltransferase rumi isoform B</fullName>
    </submittedName>
</protein>
<dbReference type="SMART" id="SM00672">
    <property type="entry name" value="CAP10"/>
    <property type="match status" value="1"/>
</dbReference>
<reference evidence="6 7" key="1">
    <citation type="submission" date="2018-09" db="EMBL/GenBank/DDBJ databases">
        <title>A high-quality reference genome of wild soybean provides a powerful tool to mine soybean genomes.</title>
        <authorList>
            <person name="Xie M."/>
            <person name="Chung C.Y.L."/>
            <person name="Li M.-W."/>
            <person name="Wong F.-L."/>
            <person name="Chan T.-F."/>
            <person name="Lam H.-M."/>
        </authorList>
    </citation>
    <scope>NUCLEOTIDE SEQUENCE [LARGE SCALE GENOMIC DNA]</scope>
    <source>
        <strain evidence="7">cv. W05</strain>
        <tissue evidence="6">Hypocotyl of etiolated seedlings</tissue>
    </source>
</reference>
<accession>A0A445I444</accession>
<dbReference type="InterPro" id="IPR006598">
    <property type="entry name" value="CAP10"/>
</dbReference>
<keyword evidence="3" id="KW-0472">Membrane</keyword>
<evidence type="ECO:0000259" key="5">
    <source>
        <dbReference type="SMART" id="SM00672"/>
    </source>
</evidence>
<feature type="signal peptide" evidence="4">
    <location>
        <begin position="1"/>
        <end position="29"/>
    </location>
</feature>
<dbReference type="Pfam" id="PF05686">
    <property type="entry name" value="Glyco_transf_90"/>
    <property type="match status" value="1"/>
</dbReference>
<dbReference type="AlphaFoldDB" id="A0A445I444"/>
<dbReference type="Proteomes" id="UP000289340">
    <property type="component" value="Chromosome 11"/>
</dbReference>
<evidence type="ECO:0000256" key="4">
    <source>
        <dbReference type="SAM" id="SignalP"/>
    </source>
</evidence>
<gene>
    <name evidence="6" type="ORF">D0Y65_030571</name>
</gene>